<evidence type="ECO:0000256" key="1">
    <source>
        <dbReference type="SAM" id="MobiDB-lite"/>
    </source>
</evidence>
<dbReference type="EMBL" id="JAMOKX010000006">
    <property type="protein sequence ID" value="MCL9819933.1"/>
    <property type="molecule type" value="Genomic_DNA"/>
</dbReference>
<dbReference type="Proteomes" id="UP001057522">
    <property type="component" value="Unassembled WGS sequence"/>
</dbReference>
<evidence type="ECO:0000313" key="2">
    <source>
        <dbReference type="EMBL" id="MCL9819933.1"/>
    </source>
</evidence>
<feature type="region of interest" description="Disordered" evidence="1">
    <location>
        <begin position="1"/>
        <end position="54"/>
    </location>
</feature>
<reference evidence="2" key="1">
    <citation type="submission" date="2022-06" db="EMBL/GenBank/DDBJ databases">
        <title>Helicobacter colisuis sp. nov.</title>
        <authorList>
            <person name="Papic B."/>
            <person name="Gruntar I."/>
        </authorList>
    </citation>
    <scope>NUCLEOTIDE SEQUENCE</scope>
    <source>
        <strain evidence="2">11154-15</strain>
    </source>
</reference>
<gene>
    <name evidence="2" type="ORF">NCR95_07135</name>
</gene>
<organism evidence="2 3">
    <name type="scientific">Helicobacter colisuis</name>
    <dbReference type="NCBI Taxonomy" id="2949739"/>
    <lineage>
        <taxon>Bacteria</taxon>
        <taxon>Pseudomonadati</taxon>
        <taxon>Campylobacterota</taxon>
        <taxon>Epsilonproteobacteria</taxon>
        <taxon>Campylobacterales</taxon>
        <taxon>Helicobacteraceae</taxon>
        <taxon>Helicobacter</taxon>
    </lineage>
</organism>
<evidence type="ECO:0000313" key="3">
    <source>
        <dbReference type="Proteomes" id="UP001057522"/>
    </source>
</evidence>
<proteinExistence type="predicted"/>
<accession>A0ABT0TVH2</accession>
<dbReference type="RefSeq" id="WP_112057616.1">
    <property type="nucleotide sequence ID" value="NZ_JAMOKW010000006.1"/>
</dbReference>
<comment type="caution">
    <text evidence="2">The sequence shown here is derived from an EMBL/GenBank/DDBJ whole genome shotgun (WGS) entry which is preliminary data.</text>
</comment>
<sequence length="105" mass="12070">MAFKINTLVSLTPKEPHKPQTTKPQKPQENQQTSTQNSNPIKKPLGNLDSTLPQSSNSAFSSLFLSQKDWLQKEFGITDETIKDLLKESQEQDYISDFLWKFQKL</sequence>
<name>A0ABT0TVH2_9HELI</name>
<protein>
    <submittedName>
        <fullName evidence="2">Uncharacterized protein</fullName>
    </submittedName>
</protein>
<keyword evidence="3" id="KW-1185">Reference proteome</keyword>
<feature type="compositionally biased region" description="Low complexity" evidence="1">
    <location>
        <begin position="19"/>
        <end position="39"/>
    </location>
</feature>